<keyword evidence="2" id="KW-1133">Transmembrane helix</keyword>
<keyword evidence="4" id="KW-1185">Reference proteome</keyword>
<feature type="transmembrane region" description="Helical" evidence="2">
    <location>
        <begin position="25"/>
        <end position="48"/>
    </location>
</feature>
<keyword evidence="2" id="KW-0812">Transmembrane</keyword>
<comment type="caution">
    <text evidence="3">The sequence shown here is derived from an EMBL/GenBank/DDBJ whole genome shotgun (WGS) entry which is preliminary data.</text>
</comment>
<sequence>MNILSLVYFDDLEPETTKDDSATNLVGPIVGAIIGVGVLMTITGAICWRRKSQGARSSGQNPPNTSSISKHDSAPKGRPEPSPVKQSSSNEKRDPENIYEIYDIESNYEKLSPYSNDDANRDPYMQLTSQANAVKTPASNDAYVNAELSV</sequence>
<feature type="compositionally biased region" description="Polar residues" evidence="1">
    <location>
        <begin position="54"/>
        <end position="68"/>
    </location>
</feature>
<dbReference type="Proteomes" id="UP001374579">
    <property type="component" value="Unassembled WGS sequence"/>
</dbReference>
<gene>
    <name evidence="3" type="ORF">V1264_022406</name>
</gene>
<accession>A0AAN9AKA9</accession>
<evidence type="ECO:0000313" key="3">
    <source>
        <dbReference type="EMBL" id="KAK7088493.1"/>
    </source>
</evidence>
<reference evidence="3 4" key="1">
    <citation type="submission" date="2024-02" db="EMBL/GenBank/DDBJ databases">
        <title>Chromosome-scale genome assembly of the rough periwinkle Littorina saxatilis.</title>
        <authorList>
            <person name="De Jode A."/>
            <person name="Faria R."/>
            <person name="Formenti G."/>
            <person name="Sims Y."/>
            <person name="Smith T.P."/>
            <person name="Tracey A."/>
            <person name="Wood J.M.D."/>
            <person name="Zagrodzka Z.B."/>
            <person name="Johannesson K."/>
            <person name="Butlin R.K."/>
            <person name="Leder E.H."/>
        </authorList>
    </citation>
    <scope>NUCLEOTIDE SEQUENCE [LARGE SCALE GENOMIC DNA]</scope>
    <source>
        <strain evidence="3">Snail1</strain>
        <tissue evidence="3">Muscle</tissue>
    </source>
</reference>
<organism evidence="3 4">
    <name type="scientific">Littorina saxatilis</name>
    <dbReference type="NCBI Taxonomy" id="31220"/>
    <lineage>
        <taxon>Eukaryota</taxon>
        <taxon>Metazoa</taxon>
        <taxon>Spiralia</taxon>
        <taxon>Lophotrochozoa</taxon>
        <taxon>Mollusca</taxon>
        <taxon>Gastropoda</taxon>
        <taxon>Caenogastropoda</taxon>
        <taxon>Littorinimorpha</taxon>
        <taxon>Littorinoidea</taxon>
        <taxon>Littorinidae</taxon>
        <taxon>Littorina</taxon>
    </lineage>
</organism>
<proteinExistence type="predicted"/>
<evidence type="ECO:0000256" key="2">
    <source>
        <dbReference type="SAM" id="Phobius"/>
    </source>
</evidence>
<protein>
    <submittedName>
        <fullName evidence="3">Uncharacterized protein</fullName>
    </submittedName>
</protein>
<dbReference type="AlphaFoldDB" id="A0AAN9AKA9"/>
<evidence type="ECO:0000256" key="1">
    <source>
        <dbReference type="SAM" id="MobiDB-lite"/>
    </source>
</evidence>
<feature type="compositionally biased region" description="Basic and acidic residues" evidence="1">
    <location>
        <begin position="69"/>
        <end position="79"/>
    </location>
</feature>
<feature type="region of interest" description="Disordered" evidence="1">
    <location>
        <begin position="51"/>
        <end position="102"/>
    </location>
</feature>
<dbReference type="EMBL" id="JBAMIC010004070">
    <property type="protein sequence ID" value="KAK7088493.1"/>
    <property type="molecule type" value="Genomic_DNA"/>
</dbReference>
<keyword evidence="2" id="KW-0472">Membrane</keyword>
<name>A0AAN9AKA9_9CAEN</name>
<evidence type="ECO:0000313" key="4">
    <source>
        <dbReference type="Proteomes" id="UP001374579"/>
    </source>
</evidence>